<name>A0A6L2N4Y1_TANCI</name>
<feature type="region of interest" description="Disordered" evidence="1">
    <location>
        <begin position="21"/>
        <end position="70"/>
    </location>
</feature>
<accession>A0A6L2N4Y1</accession>
<comment type="caution">
    <text evidence="2">The sequence shown here is derived from an EMBL/GenBank/DDBJ whole genome shotgun (WGS) entry which is preliminary data.</text>
</comment>
<organism evidence="2">
    <name type="scientific">Tanacetum cinerariifolium</name>
    <name type="common">Dalmatian daisy</name>
    <name type="synonym">Chrysanthemum cinerariifolium</name>
    <dbReference type="NCBI Taxonomy" id="118510"/>
    <lineage>
        <taxon>Eukaryota</taxon>
        <taxon>Viridiplantae</taxon>
        <taxon>Streptophyta</taxon>
        <taxon>Embryophyta</taxon>
        <taxon>Tracheophyta</taxon>
        <taxon>Spermatophyta</taxon>
        <taxon>Magnoliopsida</taxon>
        <taxon>eudicotyledons</taxon>
        <taxon>Gunneridae</taxon>
        <taxon>Pentapetalae</taxon>
        <taxon>asterids</taxon>
        <taxon>campanulids</taxon>
        <taxon>Asterales</taxon>
        <taxon>Asteraceae</taxon>
        <taxon>Asteroideae</taxon>
        <taxon>Anthemideae</taxon>
        <taxon>Anthemidinae</taxon>
        <taxon>Tanacetum</taxon>
    </lineage>
</organism>
<reference evidence="2" key="1">
    <citation type="journal article" date="2019" name="Sci. Rep.">
        <title>Draft genome of Tanacetum cinerariifolium, the natural source of mosquito coil.</title>
        <authorList>
            <person name="Yamashiro T."/>
            <person name="Shiraishi A."/>
            <person name="Satake H."/>
            <person name="Nakayama K."/>
        </authorList>
    </citation>
    <scope>NUCLEOTIDE SEQUENCE</scope>
</reference>
<gene>
    <name evidence="2" type="ORF">Tci_053244</name>
</gene>
<evidence type="ECO:0000256" key="1">
    <source>
        <dbReference type="SAM" id="MobiDB-lite"/>
    </source>
</evidence>
<dbReference type="AlphaFoldDB" id="A0A6L2N4Y1"/>
<sequence>MTRPMAPIIEEWVSDTEDEYELNDPQNVPSFVQPTEHVKPSGHPNQPVEAPILAATPKPTSPKTNCSGKRKNRKTCFVCRSVDHIIKDLLTQSKPVFNAAVRPVSADVPKIMVTRPRLAHSPVTKSKSPIRWHITRSPSPKTGNSPPKVTVVKAPVVSAVQGLKGKWYGDQSEKF</sequence>
<protein>
    <submittedName>
        <fullName evidence="2">Uncharacterized protein</fullName>
    </submittedName>
</protein>
<feature type="compositionally biased region" description="Polar residues" evidence="1">
    <location>
        <begin position="24"/>
        <end position="33"/>
    </location>
</feature>
<dbReference type="EMBL" id="BKCJ010008244">
    <property type="protein sequence ID" value="GEU81266.1"/>
    <property type="molecule type" value="Genomic_DNA"/>
</dbReference>
<proteinExistence type="predicted"/>
<evidence type="ECO:0000313" key="2">
    <source>
        <dbReference type="EMBL" id="GEU81266.1"/>
    </source>
</evidence>